<evidence type="ECO:0000256" key="2">
    <source>
        <dbReference type="ARBA" id="ARBA00022801"/>
    </source>
</evidence>
<dbReference type="SUPFAM" id="SSF50630">
    <property type="entry name" value="Acid proteases"/>
    <property type="match status" value="1"/>
</dbReference>
<comment type="caution">
    <text evidence="4">The sequence shown here is derived from an EMBL/GenBank/DDBJ whole genome shotgun (WGS) entry which is preliminary data.</text>
</comment>
<keyword evidence="2" id="KW-0378">Hydrolase</keyword>
<evidence type="ECO:0000259" key="3">
    <source>
        <dbReference type="PROSITE" id="PS51767"/>
    </source>
</evidence>
<dbReference type="InterPro" id="IPR051708">
    <property type="entry name" value="Plant_Aspart_Prot_A1"/>
</dbReference>
<dbReference type="Gene3D" id="2.40.70.10">
    <property type="entry name" value="Acid Proteases"/>
    <property type="match status" value="1"/>
</dbReference>
<name>A0AAD8SRB1_LOLMU</name>
<dbReference type="InterPro" id="IPR032799">
    <property type="entry name" value="TAXi_C"/>
</dbReference>
<evidence type="ECO:0000313" key="4">
    <source>
        <dbReference type="EMBL" id="KAK1662076.1"/>
    </source>
</evidence>
<evidence type="ECO:0000256" key="1">
    <source>
        <dbReference type="ARBA" id="ARBA00022670"/>
    </source>
</evidence>
<dbReference type="Pfam" id="PF14541">
    <property type="entry name" value="TAXi_C"/>
    <property type="match status" value="1"/>
</dbReference>
<protein>
    <recommendedName>
        <fullName evidence="3">Peptidase A1 domain-containing protein</fullName>
    </recommendedName>
</protein>
<sequence>MTEESILEKMIPDVKLVMGGGAVVMLKARNTFVQVDQSTVCLLVLPVGGQSPFAILGNVAQQNMHVGYDLDKRTVSFASADCTTAYTSRPASL</sequence>
<dbReference type="Proteomes" id="UP001231189">
    <property type="component" value="Unassembled WGS sequence"/>
</dbReference>
<dbReference type="AlphaFoldDB" id="A0AAD8SRB1"/>
<keyword evidence="5" id="KW-1185">Reference proteome</keyword>
<dbReference type="PANTHER" id="PTHR47967:SF128">
    <property type="entry name" value="ASPARTIC PROTEINASE CDR1-LIKE"/>
    <property type="match status" value="1"/>
</dbReference>
<dbReference type="GO" id="GO:0008233">
    <property type="term" value="F:peptidase activity"/>
    <property type="evidence" value="ECO:0007669"/>
    <property type="project" value="UniProtKB-KW"/>
</dbReference>
<gene>
    <name evidence="4" type="ORF">QYE76_050235</name>
</gene>
<dbReference type="InterPro" id="IPR033121">
    <property type="entry name" value="PEPTIDASE_A1"/>
</dbReference>
<dbReference type="GO" id="GO:0005576">
    <property type="term" value="C:extracellular region"/>
    <property type="evidence" value="ECO:0007669"/>
    <property type="project" value="TreeGrafter"/>
</dbReference>
<keyword evidence="1" id="KW-0645">Protease</keyword>
<dbReference type="PANTHER" id="PTHR47967">
    <property type="entry name" value="OS07G0603500 PROTEIN-RELATED"/>
    <property type="match status" value="1"/>
</dbReference>
<reference evidence="4" key="1">
    <citation type="submission" date="2023-07" db="EMBL/GenBank/DDBJ databases">
        <title>A chromosome-level genome assembly of Lolium multiflorum.</title>
        <authorList>
            <person name="Chen Y."/>
            <person name="Copetti D."/>
            <person name="Kolliker R."/>
            <person name="Studer B."/>
        </authorList>
    </citation>
    <scope>NUCLEOTIDE SEQUENCE</scope>
    <source>
        <strain evidence="4">02402/16</strain>
        <tissue evidence="4">Leaf</tissue>
    </source>
</reference>
<proteinExistence type="predicted"/>
<accession>A0AAD8SRB1</accession>
<feature type="domain" description="Peptidase A1" evidence="3">
    <location>
        <begin position="1"/>
        <end position="78"/>
    </location>
</feature>
<dbReference type="EMBL" id="JAUUTY010000003">
    <property type="protein sequence ID" value="KAK1662076.1"/>
    <property type="molecule type" value="Genomic_DNA"/>
</dbReference>
<organism evidence="4 5">
    <name type="scientific">Lolium multiflorum</name>
    <name type="common">Italian ryegrass</name>
    <name type="synonym">Lolium perenne subsp. multiflorum</name>
    <dbReference type="NCBI Taxonomy" id="4521"/>
    <lineage>
        <taxon>Eukaryota</taxon>
        <taxon>Viridiplantae</taxon>
        <taxon>Streptophyta</taxon>
        <taxon>Embryophyta</taxon>
        <taxon>Tracheophyta</taxon>
        <taxon>Spermatophyta</taxon>
        <taxon>Magnoliopsida</taxon>
        <taxon>Liliopsida</taxon>
        <taxon>Poales</taxon>
        <taxon>Poaceae</taxon>
        <taxon>BOP clade</taxon>
        <taxon>Pooideae</taxon>
        <taxon>Poodae</taxon>
        <taxon>Poeae</taxon>
        <taxon>Poeae Chloroplast Group 2 (Poeae type)</taxon>
        <taxon>Loliodinae</taxon>
        <taxon>Loliinae</taxon>
        <taxon>Lolium</taxon>
    </lineage>
</organism>
<dbReference type="PROSITE" id="PS51767">
    <property type="entry name" value="PEPTIDASE_A1"/>
    <property type="match status" value="1"/>
</dbReference>
<dbReference type="GO" id="GO:0006508">
    <property type="term" value="P:proteolysis"/>
    <property type="evidence" value="ECO:0007669"/>
    <property type="project" value="UniProtKB-KW"/>
</dbReference>
<dbReference type="InterPro" id="IPR021109">
    <property type="entry name" value="Peptidase_aspartic_dom_sf"/>
</dbReference>
<evidence type="ECO:0000313" key="5">
    <source>
        <dbReference type="Proteomes" id="UP001231189"/>
    </source>
</evidence>